<dbReference type="AlphaFoldDB" id="A0A392QD08"/>
<evidence type="ECO:0000313" key="2">
    <source>
        <dbReference type="EMBL" id="MCI22028.1"/>
    </source>
</evidence>
<name>A0A392QD08_9FABA</name>
<proteinExistence type="predicted"/>
<feature type="non-terminal residue" evidence="2">
    <location>
        <position position="43"/>
    </location>
</feature>
<comment type="caution">
    <text evidence="2">The sequence shown here is derived from an EMBL/GenBank/DDBJ whole genome shotgun (WGS) entry which is preliminary data.</text>
</comment>
<dbReference type="Proteomes" id="UP000265520">
    <property type="component" value="Unassembled WGS sequence"/>
</dbReference>
<evidence type="ECO:0000313" key="3">
    <source>
        <dbReference type="Proteomes" id="UP000265520"/>
    </source>
</evidence>
<feature type="region of interest" description="Disordered" evidence="1">
    <location>
        <begin position="21"/>
        <end position="43"/>
    </location>
</feature>
<evidence type="ECO:0000256" key="1">
    <source>
        <dbReference type="SAM" id="MobiDB-lite"/>
    </source>
</evidence>
<keyword evidence="3" id="KW-1185">Reference proteome</keyword>
<organism evidence="2 3">
    <name type="scientific">Trifolium medium</name>
    <dbReference type="NCBI Taxonomy" id="97028"/>
    <lineage>
        <taxon>Eukaryota</taxon>
        <taxon>Viridiplantae</taxon>
        <taxon>Streptophyta</taxon>
        <taxon>Embryophyta</taxon>
        <taxon>Tracheophyta</taxon>
        <taxon>Spermatophyta</taxon>
        <taxon>Magnoliopsida</taxon>
        <taxon>eudicotyledons</taxon>
        <taxon>Gunneridae</taxon>
        <taxon>Pentapetalae</taxon>
        <taxon>rosids</taxon>
        <taxon>fabids</taxon>
        <taxon>Fabales</taxon>
        <taxon>Fabaceae</taxon>
        <taxon>Papilionoideae</taxon>
        <taxon>50 kb inversion clade</taxon>
        <taxon>NPAAA clade</taxon>
        <taxon>Hologalegina</taxon>
        <taxon>IRL clade</taxon>
        <taxon>Trifolieae</taxon>
        <taxon>Trifolium</taxon>
    </lineage>
</organism>
<accession>A0A392QD08</accession>
<reference evidence="2 3" key="1">
    <citation type="journal article" date="2018" name="Front. Plant Sci.">
        <title>Red Clover (Trifolium pratense) and Zigzag Clover (T. medium) - A Picture of Genomic Similarities and Differences.</title>
        <authorList>
            <person name="Dluhosova J."/>
            <person name="Istvanek J."/>
            <person name="Nedelnik J."/>
            <person name="Repkova J."/>
        </authorList>
    </citation>
    <scope>NUCLEOTIDE SEQUENCE [LARGE SCALE GENOMIC DNA]</scope>
    <source>
        <strain evidence="3">cv. 10/8</strain>
        <tissue evidence="2">Leaf</tissue>
    </source>
</reference>
<protein>
    <submittedName>
        <fullName evidence="2">Uncharacterized protein</fullName>
    </submittedName>
</protein>
<dbReference type="EMBL" id="LXQA010128211">
    <property type="protein sequence ID" value="MCI22028.1"/>
    <property type="molecule type" value="Genomic_DNA"/>
</dbReference>
<gene>
    <name evidence="2" type="ORF">A2U01_0043202</name>
</gene>
<sequence length="43" mass="4798">MNNTDLHEEITTLQAEFVATPDSMPPVSAPQYQMSDGYPWGMP</sequence>